<keyword evidence="2" id="KW-1185">Reference proteome</keyword>
<dbReference type="GeneID" id="97547441"/>
<sequence length="98" mass="10939">MLKKIKGDIELIGRHLEVLSIVAQHQPIGIIKLSEVMNVPQHRIRYSLRVMEGLGYIRASPTGAVATEKADELFTSLDTDIEEIIVLLNGMRSSIQKT</sequence>
<dbReference type="Proteomes" id="UP000245657">
    <property type="component" value="Unassembled WGS sequence"/>
</dbReference>
<name>A0A2V2MXB6_9EURY</name>
<comment type="caution">
    <text evidence="1">The sequence shown here is derived from an EMBL/GenBank/DDBJ whole genome shotgun (WGS) entry which is preliminary data.</text>
</comment>
<dbReference type="RefSeq" id="WP_109970100.1">
    <property type="nucleotide sequence ID" value="NZ_CP176093.1"/>
</dbReference>
<organism evidence="1 2">
    <name type="scientific">Methanospirillum lacunae</name>
    <dbReference type="NCBI Taxonomy" id="668570"/>
    <lineage>
        <taxon>Archaea</taxon>
        <taxon>Methanobacteriati</taxon>
        <taxon>Methanobacteriota</taxon>
        <taxon>Stenosarchaea group</taxon>
        <taxon>Methanomicrobia</taxon>
        <taxon>Methanomicrobiales</taxon>
        <taxon>Methanospirillaceae</taxon>
        <taxon>Methanospirillum</taxon>
    </lineage>
</organism>
<evidence type="ECO:0000313" key="2">
    <source>
        <dbReference type="Proteomes" id="UP000245657"/>
    </source>
</evidence>
<dbReference type="OrthoDB" id="229881at2157"/>
<dbReference type="SUPFAM" id="SSF46785">
    <property type="entry name" value="Winged helix' DNA-binding domain"/>
    <property type="match status" value="1"/>
</dbReference>
<evidence type="ECO:0008006" key="3">
    <source>
        <dbReference type="Google" id="ProtNLM"/>
    </source>
</evidence>
<dbReference type="AlphaFoldDB" id="A0A2V2MXB6"/>
<accession>A0A2V2MXB6</accession>
<dbReference type="InterPro" id="IPR036390">
    <property type="entry name" value="WH_DNA-bd_sf"/>
</dbReference>
<dbReference type="InterPro" id="IPR036388">
    <property type="entry name" value="WH-like_DNA-bd_sf"/>
</dbReference>
<reference evidence="1 2" key="1">
    <citation type="submission" date="2018-05" db="EMBL/GenBank/DDBJ databases">
        <title>Draft genome of Methanospirillum lacunae Ki8-1.</title>
        <authorList>
            <person name="Dueholm M.S."/>
            <person name="Nielsen P.H."/>
            <person name="Bakmann L.F."/>
            <person name="Otzen D.E."/>
        </authorList>
    </citation>
    <scope>NUCLEOTIDE SEQUENCE [LARGE SCALE GENOMIC DNA]</scope>
    <source>
        <strain evidence="1 2">Ki8-1</strain>
    </source>
</reference>
<dbReference type="Gene3D" id="1.10.10.10">
    <property type="entry name" value="Winged helix-like DNA-binding domain superfamily/Winged helix DNA-binding domain"/>
    <property type="match status" value="1"/>
</dbReference>
<dbReference type="EMBL" id="QGMY01000017">
    <property type="protein sequence ID" value="PWR70036.1"/>
    <property type="molecule type" value="Genomic_DNA"/>
</dbReference>
<evidence type="ECO:0000313" key="1">
    <source>
        <dbReference type="EMBL" id="PWR70036.1"/>
    </source>
</evidence>
<proteinExistence type="predicted"/>
<protein>
    <recommendedName>
        <fullName evidence="3">Transcriptional regulator</fullName>
    </recommendedName>
</protein>
<gene>
    <name evidence="1" type="ORF">DK846_15930</name>
</gene>